<accession>A0ACB6Z065</accession>
<evidence type="ECO:0000313" key="1">
    <source>
        <dbReference type="EMBL" id="KAF9642874.1"/>
    </source>
</evidence>
<proteinExistence type="predicted"/>
<dbReference type="Proteomes" id="UP000886501">
    <property type="component" value="Unassembled WGS sequence"/>
</dbReference>
<evidence type="ECO:0000313" key="2">
    <source>
        <dbReference type="Proteomes" id="UP000886501"/>
    </source>
</evidence>
<organism evidence="1 2">
    <name type="scientific">Thelephora ganbajun</name>
    <name type="common">Ganba fungus</name>
    <dbReference type="NCBI Taxonomy" id="370292"/>
    <lineage>
        <taxon>Eukaryota</taxon>
        <taxon>Fungi</taxon>
        <taxon>Dikarya</taxon>
        <taxon>Basidiomycota</taxon>
        <taxon>Agaricomycotina</taxon>
        <taxon>Agaricomycetes</taxon>
        <taxon>Thelephorales</taxon>
        <taxon>Thelephoraceae</taxon>
        <taxon>Thelephora</taxon>
    </lineage>
</organism>
<gene>
    <name evidence="1" type="ORF">BDM02DRAFT_3192550</name>
</gene>
<dbReference type="EMBL" id="MU118333">
    <property type="protein sequence ID" value="KAF9642874.1"/>
    <property type="molecule type" value="Genomic_DNA"/>
</dbReference>
<reference evidence="1" key="2">
    <citation type="journal article" date="2020" name="Nat. Commun.">
        <title>Large-scale genome sequencing of mycorrhizal fungi provides insights into the early evolution of symbiotic traits.</title>
        <authorList>
            <person name="Miyauchi S."/>
            <person name="Kiss E."/>
            <person name="Kuo A."/>
            <person name="Drula E."/>
            <person name="Kohler A."/>
            <person name="Sanchez-Garcia M."/>
            <person name="Morin E."/>
            <person name="Andreopoulos B."/>
            <person name="Barry K.W."/>
            <person name="Bonito G."/>
            <person name="Buee M."/>
            <person name="Carver A."/>
            <person name="Chen C."/>
            <person name="Cichocki N."/>
            <person name="Clum A."/>
            <person name="Culley D."/>
            <person name="Crous P.W."/>
            <person name="Fauchery L."/>
            <person name="Girlanda M."/>
            <person name="Hayes R.D."/>
            <person name="Keri Z."/>
            <person name="LaButti K."/>
            <person name="Lipzen A."/>
            <person name="Lombard V."/>
            <person name="Magnuson J."/>
            <person name="Maillard F."/>
            <person name="Murat C."/>
            <person name="Nolan M."/>
            <person name="Ohm R.A."/>
            <person name="Pangilinan J."/>
            <person name="Pereira M.F."/>
            <person name="Perotto S."/>
            <person name="Peter M."/>
            <person name="Pfister S."/>
            <person name="Riley R."/>
            <person name="Sitrit Y."/>
            <person name="Stielow J.B."/>
            <person name="Szollosi G."/>
            <person name="Zifcakova L."/>
            <person name="Stursova M."/>
            <person name="Spatafora J.W."/>
            <person name="Tedersoo L."/>
            <person name="Vaario L.M."/>
            <person name="Yamada A."/>
            <person name="Yan M."/>
            <person name="Wang P."/>
            <person name="Xu J."/>
            <person name="Bruns T."/>
            <person name="Baldrian P."/>
            <person name="Vilgalys R."/>
            <person name="Dunand C."/>
            <person name="Henrissat B."/>
            <person name="Grigoriev I.V."/>
            <person name="Hibbett D."/>
            <person name="Nagy L.G."/>
            <person name="Martin F.M."/>
        </authorList>
    </citation>
    <scope>NUCLEOTIDE SEQUENCE</scope>
    <source>
        <strain evidence="1">P2</strain>
    </source>
</reference>
<comment type="caution">
    <text evidence="1">The sequence shown here is derived from an EMBL/GenBank/DDBJ whole genome shotgun (WGS) entry which is preliminary data.</text>
</comment>
<reference evidence="1" key="1">
    <citation type="submission" date="2019-10" db="EMBL/GenBank/DDBJ databases">
        <authorList>
            <consortium name="DOE Joint Genome Institute"/>
            <person name="Kuo A."/>
            <person name="Miyauchi S."/>
            <person name="Kiss E."/>
            <person name="Drula E."/>
            <person name="Kohler A."/>
            <person name="Sanchez-Garcia M."/>
            <person name="Andreopoulos B."/>
            <person name="Barry K.W."/>
            <person name="Bonito G."/>
            <person name="Buee M."/>
            <person name="Carver A."/>
            <person name="Chen C."/>
            <person name="Cichocki N."/>
            <person name="Clum A."/>
            <person name="Culley D."/>
            <person name="Crous P.W."/>
            <person name="Fauchery L."/>
            <person name="Girlanda M."/>
            <person name="Hayes R."/>
            <person name="Keri Z."/>
            <person name="Labutti K."/>
            <person name="Lipzen A."/>
            <person name="Lombard V."/>
            <person name="Magnuson J."/>
            <person name="Maillard F."/>
            <person name="Morin E."/>
            <person name="Murat C."/>
            <person name="Nolan M."/>
            <person name="Ohm R."/>
            <person name="Pangilinan J."/>
            <person name="Pereira M."/>
            <person name="Perotto S."/>
            <person name="Peter M."/>
            <person name="Riley R."/>
            <person name="Sitrit Y."/>
            <person name="Stielow B."/>
            <person name="Szollosi G."/>
            <person name="Zifcakova L."/>
            <person name="Stursova M."/>
            <person name="Spatafora J.W."/>
            <person name="Tedersoo L."/>
            <person name="Vaario L.-M."/>
            <person name="Yamada A."/>
            <person name="Yan M."/>
            <person name="Wang P."/>
            <person name="Xu J."/>
            <person name="Bruns T."/>
            <person name="Baldrian P."/>
            <person name="Vilgalys R."/>
            <person name="Henrissat B."/>
            <person name="Grigoriev I.V."/>
            <person name="Hibbett D."/>
            <person name="Nagy L.G."/>
            <person name="Martin F.M."/>
        </authorList>
    </citation>
    <scope>NUCLEOTIDE SEQUENCE</scope>
    <source>
        <strain evidence="1">P2</strain>
    </source>
</reference>
<protein>
    <submittedName>
        <fullName evidence="1">Uncharacterized protein</fullName>
    </submittedName>
</protein>
<sequence length="134" mass="14545">MPNIFNTGQHAYDLDVPAQLNACLTNLRAVINQQVTMITNLQNAPGINQQQLTQLITAIQPGQTNSTGVENPVLSTPGNNIAYEEHTVPTGMDDVKGFPTPDPFSGQQMDAAPFIIRLKAYCTAKPKAMCFTQN</sequence>
<name>A0ACB6Z065_THEGA</name>
<keyword evidence="2" id="KW-1185">Reference proteome</keyword>